<reference evidence="8" key="2">
    <citation type="submission" date="2025-08" db="UniProtKB">
        <authorList>
            <consortium name="RefSeq"/>
        </authorList>
    </citation>
    <scope>IDENTIFICATION</scope>
    <source>
        <tissue evidence="8">Leaves</tissue>
    </source>
</reference>
<sequence length="370" mass="42572">MLDHDKRDARVVSIYGMGGLGKTTLARKIYHHRDIQRSFKGFDWVCITQDCKSMNVLQDILKQLAPEKKEEISRMGEREVVEEFSKVQKVKSCLVVVDDIWRVDDWNSLRPALPIAEVISTLSNSRIEPKLVEELGREMVAKCGHLPLAISVIGGILREKNCLDGWKKVHKEGIVSSRDQGKEEALMDVAERYFNELASRSLVQVQADEQFSGSMQFCRLHDLMRELCPAKSEEEEFFQMMSLRDGKPHSQRPHSFNSNTPRRLVIYKDHSFDYNVIQESAQQLRSLLLFSSHWVDDLLLPSVRFNELPQRFGSLLHLRFLCIKDCGVKELPSSICDLPFLRTRDLRDDITNEGDCALPNASWKLKQPLS</sequence>
<dbReference type="PANTHER" id="PTHR36766:SF70">
    <property type="entry name" value="DISEASE RESISTANCE PROTEIN RGA4"/>
    <property type="match status" value="1"/>
</dbReference>
<keyword evidence="7" id="KW-1185">Reference proteome</keyword>
<dbReference type="InterPro" id="IPR058922">
    <property type="entry name" value="WHD_DRP"/>
</dbReference>
<name>A0A6P6WS17_COFAR</name>
<keyword evidence="2" id="KW-0547">Nucleotide-binding</keyword>
<dbReference type="InterPro" id="IPR036388">
    <property type="entry name" value="WH-like_DNA-bd_sf"/>
</dbReference>
<evidence type="ECO:0000256" key="1">
    <source>
        <dbReference type="ARBA" id="ARBA00008894"/>
    </source>
</evidence>
<keyword evidence="3" id="KW-0611">Plant defense</keyword>
<dbReference type="InterPro" id="IPR002182">
    <property type="entry name" value="NB-ARC"/>
</dbReference>
<feature type="domain" description="NB-ARC" evidence="5">
    <location>
        <begin position="6"/>
        <end position="114"/>
    </location>
</feature>
<dbReference type="Pfam" id="PF00931">
    <property type="entry name" value="NB-ARC"/>
    <property type="match status" value="1"/>
</dbReference>
<evidence type="ECO:0000256" key="2">
    <source>
        <dbReference type="ARBA" id="ARBA00022741"/>
    </source>
</evidence>
<dbReference type="PANTHER" id="PTHR36766">
    <property type="entry name" value="PLANT BROAD-SPECTRUM MILDEW RESISTANCE PROTEIN RPW8"/>
    <property type="match status" value="1"/>
</dbReference>
<dbReference type="OrthoDB" id="692108at2759"/>
<dbReference type="Gene3D" id="3.80.10.10">
    <property type="entry name" value="Ribonuclease Inhibitor"/>
    <property type="match status" value="1"/>
</dbReference>
<dbReference type="PRINTS" id="PR00364">
    <property type="entry name" value="DISEASERSIST"/>
</dbReference>
<feature type="domain" description="Disease resistance protein winged helix" evidence="6">
    <location>
        <begin position="172"/>
        <end position="227"/>
    </location>
</feature>
<dbReference type="Gene3D" id="3.40.50.300">
    <property type="entry name" value="P-loop containing nucleotide triphosphate hydrolases"/>
    <property type="match status" value="1"/>
</dbReference>
<dbReference type="Gene3D" id="1.10.10.10">
    <property type="entry name" value="Winged helix-like DNA-binding domain superfamily/Winged helix DNA-binding domain"/>
    <property type="match status" value="1"/>
</dbReference>
<keyword evidence="4" id="KW-0067">ATP-binding</keyword>
<proteinExistence type="inferred from homology"/>
<protein>
    <submittedName>
        <fullName evidence="8">Disease resistance protein At1g50180</fullName>
    </submittedName>
</protein>
<organism evidence="7 8">
    <name type="scientific">Coffea arabica</name>
    <name type="common">Arabian coffee</name>
    <dbReference type="NCBI Taxonomy" id="13443"/>
    <lineage>
        <taxon>Eukaryota</taxon>
        <taxon>Viridiplantae</taxon>
        <taxon>Streptophyta</taxon>
        <taxon>Embryophyta</taxon>
        <taxon>Tracheophyta</taxon>
        <taxon>Spermatophyta</taxon>
        <taxon>Magnoliopsida</taxon>
        <taxon>eudicotyledons</taxon>
        <taxon>Gunneridae</taxon>
        <taxon>Pentapetalae</taxon>
        <taxon>asterids</taxon>
        <taxon>lamiids</taxon>
        <taxon>Gentianales</taxon>
        <taxon>Rubiaceae</taxon>
        <taxon>Ixoroideae</taxon>
        <taxon>Gardenieae complex</taxon>
        <taxon>Bertiereae - Coffeeae clade</taxon>
        <taxon>Coffeeae</taxon>
        <taxon>Coffea</taxon>
    </lineage>
</organism>
<evidence type="ECO:0000259" key="6">
    <source>
        <dbReference type="Pfam" id="PF23559"/>
    </source>
</evidence>
<dbReference type="Pfam" id="PF23559">
    <property type="entry name" value="WHD_DRP"/>
    <property type="match status" value="1"/>
</dbReference>
<dbReference type="InterPro" id="IPR027417">
    <property type="entry name" value="P-loop_NTPase"/>
</dbReference>
<dbReference type="GeneID" id="113735387"/>
<comment type="similarity">
    <text evidence="1">Belongs to the disease resistance NB-LRR family.</text>
</comment>
<dbReference type="Proteomes" id="UP001652660">
    <property type="component" value="Chromosome 3c"/>
</dbReference>
<evidence type="ECO:0000256" key="4">
    <source>
        <dbReference type="ARBA" id="ARBA00022840"/>
    </source>
</evidence>
<evidence type="ECO:0000313" key="7">
    <source>
        <dbReference type="Proteomes" id="UP001652660"/>
    </source>
</evidence>
<evidence type="ECO:0000256" key="3">
    <source>
        <dbReference type="ARBA" id="ARBA00022821"/>
    </source>
</evidence>
<dbReference type="AlphaFoldDB" id="A0A6P6WS17"/>
<dbReference type="InterPro" id="IPR032675">
    <property type="entry name" value="LRR_dom_sf"/>
</dbReference>
<dbReference type="GO" id="GO:0043531">
    <property type="term" value="F:ADP binding"/>
    <property type="evidence" value="ECO:0007669"/>
    <property type="project" value="InterPro"/>
</dbReference>
<dbReference type="SUPFAM" id="SSF52540">
    <property type="entry name" value="P-loop containing nucleoside triphosphate hydrolases"/>
    <property type="match status" value="1"/>
</dbReference>
<evidence type="ECO:0000313" key="8">
    <source>
        <dbReference type="RefSeq" id="XP_027118199.1"/>
    </source>
</evidence>
<evidence type="ECO:0000259" key="5">
    <source>
        <dbReference type="Pfam" id="PF00931"/>
    </source>
</evidence>
<gene>
    <name evidence="8" type="primary">LOC113735387</name>
</gene>
<accession>A0A6P6WS17</accession>
<dbReference type="RefSeq" id="XP_027118199.1">
    <property type="nucleotide sequence ID" value="XM_027262398.1"/>
</dbReference>
<dbReference type="GO" id="GO:0006952">
    <property type="term" value="P:defense response"/>
    <property type="evidence" value="ECO:0007669"/>
    <property type="project" value="UniProtKB-KW"/>
</dbReference>
<reference evidence="7" key="1">
    <citation type="journal article" date="2025" name="Foods">
        <title>Unveiling the Microbial Signatures of Arabica Coffee Cherries: Insights into Ripeness Specific Diversity, Functional Traits, and Implications for Quality and Safety.</title>
        <authorList>
            <consortium name="RefSeq"/>
            <person name="Tenea G.N."/>
            <person name="Cifuentes V."/>
            <person name="Reyes P."/>
            <person name="Cevallos-Vallejos M."/>
        </authorList>
    </citation>
    <scope>NUCLEOTIDE SEQUENCE [LARGE SCALE GENOMIC DNA]</scope>
</reference>
<dbReference type="SUPFAM" id="SSF52058">
    <property type="entry name" value="L domain-like"/>
    <property type="match status" value="1"/>
</dbReference>